<comment type="caution">
    <text evidence="1">The sequence shown here is derived from an EMBL/GenBank/DDBJ whole genome shotgun (WGS) entry which is preliminary data.</text>
</comment>
<sequence>MAIRKSTMQEQVAAAIAAIEPNDRPVVTFHTISGPSPWLMSQLGLIGQLFVKYYFVTLTHRVVTVHRASRMSNRPQELVHVVPLDQARAAITDVNRATLWSSLKFQFPGEPKPTRLNIGRYWRNELDTFVNGLFGGGPAVPPQAQPVANPYQA</sequence>
<dbReference type="PATRIC" id="fig|1348663.4.peg.5320"/>
<protein>
    <submittedName>
        <fullName evidence="1">Uncharacterized protein</fullName>
    </submittedName>
</protein>
<dbReference type="HOGENOM" id="CLU_092074_0_0_11"/>
<dbReference type="eggNOG" id="ENOG503205H">
    <property type="taxonomic scope" value="Bacteria"/>
</dbReference>
<dbReference type="RefSeq" id="WP_051653451.1">
    <property type="nucleotide sequence ID" value="NZ_KK853997.1"/>
</dbReference>
<reference evidence="1 2" key="1">
    <citation type="submission" date="2014-05" db="EMBL/GenBank/DDBJ databases">
        <title>Draft Genome Sequence of Kitasatospora cheerisanensis KCTC 2395.</title>
        <authorList>
            <person name="Nam D.H."/>
        </authorList>
    </citation>
    <scope>NUCLEOTIDE SEQUENCE [LARGE SCALE GENOMIC DNA]</scope>
    <source>
        <strain evidence="1 2">KCTC 2395</strain>
    </source>
</reference>
<evidence type="ECO:0000313" key="1">
    <source>
        <dbReference type="EMBL" id="KDN82762.1"/>
    </source>
</evidence>
<dbReference type="AlphaFoldDB" id="A0A066YNK7"/>
<name>A0A066YNK7_9ACTN</name>
<dbReference type="Proteomes" id="UP000027178">
    <property type="component" value="Unassembled WGS sequence"/>
</dbReference>
<accession>A0A066YNK7</accession>
<evidence type="ECO:0000313" key="2">
    <source>
        <dbReference type="Proteomes" id="UP000027178"/>
    </source>
</evidence>
<keyword evidence="2" id="KW-1185">Reference proteome</keyword>
<gene>
    <name evidence="1" type="ORF">KCH_54970</name>
</gene>
<organism evidence="1 2">
    <name type="scientific">Kitasatospora cheerisanensis KCTC 2395</name>
    <dbReference type="NCBI Taxonomy" id="1348663"/>
    <lineage>
        <taxon>Bacteria</taxon>
        <taxon>Bacillati</taxon>
        <taxon>Actinomycetota</taxon>
        <taxon>Actinomycetes</taxon>
        <taxon>Kitasatosporales</taxon>
        <taxon>Streptomycetaceae</taxon>
        <taxon>Kitasatospora</taxon>
    </lineage>
</organism>
<proteinExistence type="predicted"/>
<dbReference type="EMBL" id="JNBY01000103">
    <property type="protein sequence ID" value="KDN82762.1"/>
    <property type="molecule type" value="Genomic_DNA"/>
</dbReference>
<dbReference type="OrthoDB" id="4560886at2"/>